<evidence type="ECO:0000313" key="2">
    <source>
        <dbReference type="EMBL" id="GIY82228.1"/>
    </source>
</evidence>
<keyword evidence="3" id="KW-1185">Reference proteome</keyword>
<feature type="region of interest" description="Disordered" evidence="1">
    <location>
        <begin position="98"/>
        <end position="132"/>
    </location>
</feature>
<proteinExistence type="predicted"/>
<organism evidence="2 3">
    <name type="scientific">Caerostris darwini</name>
    <dbReference type="NCBI Taxonomy" id="1538125"/>
    <lineage>
        <taxon>Eukaryota</taxon>
        <taxon>Metazoa</taxon>
        <taxon>Ecdysozoa</taxon>
        <taxon>Arthropoda</taxon>
        <taxon>Chelicerata</taxon>
        <taxon>Arachnida</taxon>
        <taxon>Araneae</taxon>
        <taxon>Araneomorphae</taxon>
        <taxon>Entelegynae</taxon>
        <taxon>Araneoidea</taxon>
        <taxon>Araneidae</taxon>
        <taxon>Caerostris</taxon>
    </lineage>
</organism>
<comment type="caution">
    <text evidence="2">The sequence shown here is derived from an EMBL/GenBank/DDBJ whole genome shotgun (WGS) entry which is preliminary data.</text>
</comment>
<dbReference type="Proteomes" id="UP001054837">
    <property type="component" value="Unassembled WGS sequence"/>
</dbReference>
<dbReference type="AlphaFoldDB" id="A0AAV4WIV8"/>
<name>A0AAV4WIV8_9ARAC</name>
<protein>
    <submittedName>
        <fullName evidence="2">Uncharacterized protein</fullName>
    </submittedName>
</protein>
<evidence type="ECO:0000313" key="3">
    <source>
        <dbReference type="Proteomes" id="UP001054837"/>
    </source>
</evidence>
<evidence type="ECO:0000256" key="1">
    <source>
        <dbReference type="SAM" id="MobiDB-lite"/>
    </source>
</evidence>
<dbReference type="EMBL" id="BPLQ01014696">
    <property type="protein sequence ID" value="GIY82228.1"/>
    <property type="molecule type" value="Genomic_DNA"/>
</dbReference>
<sequence>MVLSKLDKKEYNVRVPPVLYFPKSFRASAQRMQRKLKNRNPHRMKKTPSDYEPFHLVLKVPDKELNEGHPKANIPIPVENRINLFKRSWMSFNSSGYRSFEQRKPRLRSTSPPKKERGTQRECANLPKSMSQ</sequence>
<gene>
    <name evidence="2" type="ORF">CDAR_252501</name>
</gene>
<feature type="compositionally biased region" description="Basic residues" evidence="1">
    <location>
        <begin position="32"/>
        <end position="46"/>
    </location>
</feature>
<reference evidence="2 3" key="1">
    <citation type="submission" date="2021-06" db="EMBL/GenBank/DDBJ databases">
        <title>Caerostris darwini draft genome.</title>
        <authorList>
            <person name="Kono N."/>
            <person name="Arakawa K."/>
        </authorList>
    </citation>
    <scope>NUCLEOTIDE SEQUENCE [LARGE SCALE GENOMIC DNA]</scope>
</reference>
<accession>A0AAV4WIV8</accession>
<feature type="region of interest" description="Disordered" evidence="1">
    <location>
        <begin position="30"/>
        <end position="52"/>
    </location>
</feature>